<sequence>EGGDGEIYQDRLSVMETDGGIELRKNALRWKTLGKKAMVKGGSFDKNIEDFVEEVIART</sequence>
<dbReference type="AlphaFoldDB" id="A0AA38KZ98"/>
<evidence type="ECO:0000313" key="2">
    <source>
        <dbReference type="Proteomes" id="UP000824469"/>
    </source>
</evidence>
<protein>
    <submittedName>
        <fullName evidence="1">Uncharacterized protein</fullName>
    </submittedName>
</protein>
<proteinExistence type="predicted"/>
<keyword evidence="2" id="KW-1185">Reference proteome</keyword>
<feature type="non-terminal residue" evidence="1">
    <location>
        <position position="1"/>
    </location>
</feature>
<accession>A0AA38KZ98</accession>
<name>A0AA38KZ98_TAXCH</name>
<comment type="caution">
    <text evidence="1">The sequence shown here is derived from an EMBL/GenBank/DDBJ whole genome shotgun (WGS) entry which is preliminary data.</text>
</comment>
<dbReference type="SUPFAM" id="SSF53756">
    <property type="entry name" value="UDP-Glycosyltransferase/glycogen phosphorylase"/>
    <property type="match status" value="1"/>
</dbReference>
<gene>
    <name evidence="1" type="ORF">KI387_025676</name>
</gene>
<dbReference type="EMBL" id="JAHRHJ020000006">
    <property type="protein sequence ID" value="KAH9310641.1"/>
    <property type="molecule type" value="Genomic_DNA"/>
</dbReference>
<organism evidence="1 2">
    <name type="scientific">Taxus chinensis</name>
    <name type="common">Chinese yew</name>
    <name type="synonym">Taxus wallichiana var. chinensis</name>
    <dbReference type="NCBI Taxonomy" id="29808"/>
    <lineage>
        <taxon>Eukaryota</taxon>
        <taxon>Viridiplantae</taxon>
        <taxon>Streptophyta</taxon>
        <taxon>Embryophyta</taxon>
        <taxon>Tracheophyta</taxon>
        <taxon>Spermatophyta</taxon>
        <taxon>Pinopsida</taxon>
        <taxon>Pinidae</taxon>
        <taxon>Conifers II</taxon>
        <taxon>Cupressales</taxon>
        <taxon>Taxaceae</taxon>
        <taxon>Taxus</taxon>
    </lineage>
</organism>
<evidence type="ECO:0000313" key="1">
    <source>
        <dbReference type="EMBL" id="KAH9310641.1"/>
    </source>
</evidence>
<dbReference type="Proteomes" id="UP000824469">
    <property type="component" value="Unassembled WGS sequence"/>
</dbReference>
<feature type="non-terminal residue" evidence="1">
    <location>
        <position position="59"/>
    </location>
</feature>
<reference evidence="1 2" key="1">
    <citation type="journal article" date="2021" name="Nat. Plants">
        <title>The Taxus genome provides insights into paclitaxel biosynthesis.</title>
        <authorList>
            <person name="Xiong X."/>
            <person name="Gou J."/>
            <person name="Liao Q."/>
            <person name="Li Y."/>
            <person name="Zhou Q."/>
            <person name="Bi G."/>
            <person name="Li C."/>
            <person name="Du R."/>
            <person name="Wang X."/>
            <person name="Sun T."/>
            <person name="Guo L."/>
            <person name="Liang H."/>
            <person name="Lu P."/>
            <person name="Wu Y."/>
            <person name="Zhang Z."/>
            <person name="Ro D.K."/>
            <person name="Shang Y."/>
            <person name="Huang S."/>
            <person name="Yan J."/>
        </authorList>
    </citation>
    <scope>NUCLEOTIDE SEQUENCE [LARGE SCALE GENOMIC DNA]</scope>
    <source>
        <strain evidence="1">Ta-2019</strain>
    </source>
</reference>